<evidence type="ECO:0008006" key="4">
    <source>
        <dbReference type="Google" id="ProtNLM"/>
    </source>
</evidence>
<dbReference type="EMBL" id="JAQQWI010000024">
    <property type="protein sequence ID" value="KAK7994585.1"/>
    <property type="molecule type" value="Genomic_DNA"/>
</dbReference>
<keyword evidence="1" id="KW-0732">Signal</keyword>
<evidence type="ECO:0000313" key="2">
    <source>
        <dbReference type="EMBL" id="KAK7994585.1"/>
    </source>
</evidence>
<organism evidence="2 3">
    <name type="scientific">Apiospora marii</name>
    <dbReference type="NCBI Taxonomy" id="335849"/>
    <lineage>
        <taxon>Eukaryota</taxon>
        <taxon>Fungi</taxon>
        <taxon>Dikarya</taxon>
        <taxon>Ascomycota</taxon>
        <taxon>Pezizomycotina</taxon>
        <taxon>Sordariomycetes</taxon>
        <taxon>Xylariomycetidae</taxon>
        <taxon>Amphisphaeriales</taxon>
        <taxon>Apiosporaceae</taxon>
        <taxon>Apiospora</taxon>
    </lineage>
</organism>
<comment type="caution">
    <text evidence="2">The sequence shown here is derived from an EMBL/GenBank/DDBJ whole genome shotgun (WGS) entry which is preliminary data.</text>
</comment>
<gene>
    <name evidence="2" type="ORF">PG991_016173</name>
</gene>
<evidence type="ECO:0000256" key="1">
    <source>
        <dbReference type="SAM" id="SignalP"/>
    </source>
</evidence>
<accession>A0ABR1R0X1</accession>
<protein>
    <recommendedName>
        <fullName evidence="4">Phosphoglycerate mutase family protein</fullName>
    </recommendedName>
</protein>
<name>A0ABR1R0X1_9PEZI</name>
<dbReference type="Proteomes" id="UP001396898">
    <property type="component" value="Unassembled WGS sequence"/>
</dbReference>
<sequence>MRLFFTFLLLAATFVAAAAKPTVYFIRHGEKPKKGDGLNSDGVKRAQCLRGVFGVASDYNITHVMAQRPKKNGKQKRPYDTVLPLATDMGLDVDTSCKRDDIDCVVDIIKNYKGDGNILICWEHKRMKDVAKALGVKKFKKYPKKAFNLIYEVPPKYKKVAAISSENCRGLDR</sequence>
<feature type="chain" id="PRO_5047052745" description="Phosphoglycerate mutase family protein" evidence="1">
    <location>
        <begin position="20"/>
        <end position="173"/>
    </location>
</feature>
<reference evidence="2 3" key="1">
    <citation type="submission" date="2023-01" db="EMBL/GenBank/DDBJ databases">
        <title>Analysis of 21 Apiospora genomes using comparative genomics revels a genus with tremendous synthesis potential of carbohydrate active enzymes and secondary metabolites.</title>
        <authorList>
            <person name="Sorensen T."/>
        </authorList>
    </citation>
    <scope>NUCLEOTIDE SEQUENCE [LARGE SCALE GENOMIC DNA]</scope>
    <source>
        <strain evidence="2 3">CBS 20057</strain>
    </source>
</reference>
<proteinExistence type="predicted"/>
<feature type="signal peptide" evidence="1">
    <location>
        <begin position="1"/>
        <end position="19"/>
    </location>
</feature>
<keyword evidence="3" id="KW-1185">Reference proteome</keyword>
<evidence type="ECO:0000313" key="3">
    <source>
        <dbReference type="Proteomes" id="UP001396898"/>
    </source>
</evidence>